<proteinExistence type="predicted"/>
<evidence type="ECO:0000313" key="2">
    <source>
        <dbReference type="Proteomes" id="UP001180020"/>
    </source>
</evidence>
<protein>
    <submittedName>
        <fullName evidence="1">Uncharacterized protein</fullName>
    </submittedName>
</protein>
<dbReference type="Proteomes" id="UP001180020">
    <property type="component" value="Unassembled WGS sequence"/>
</dbReference>
<name>A0AAV9D1K1_ACOCL</name>
<dbReference type="EMBL" id="JAUJYO010000016">
    <property type="protein sequence ID" value="KAK1294634.1"/>
    <property type="molecule type" value="Genomic_DNA"/>
</dbReference>
<organism evidence="1 2">
    <name type="scientific">Acorus calamus</name>
    <name type="common">Sweet flag</name>
    <dbReference type="NCBI Taxonomy" id="4465"/>
    <lineage>
        <taxon>Eukaryota</taxon>
        <taxon>Viridiplantae</taxon>
        <taxon>Streptophyta</taxon>
        <taxon>Embryophyta</taxon>
        <taxon>Tracheophyta</taxon>
        <taxon>Spermatophyta</taxon>
        <taxon>Magnoliopsida</taxon>
        <taxon>Liliopsida</taxon>
        <taxon>Acoraceae</taxon>
        <taxon>Acorus</taxon>
    </lineage>
</organism>
<reference evidence="1" key="2">
    <citation type="submission" date="2023-06" db="EMBL/GenBank/DDBJ databases">
        <authorList>
            <person name="Ma L."/>
            <person name="Liu K.-W."/>
            <person name="Li Z."/>
            <person name="Hsiao Y.-Y."/>
            <person name="Qi Y."/>
            <person name="Fu T."/>
            <person name="Tang G."/>
            <person name="Zhang D."/>
            <person name="Sun W.-H."/>
            <person name="Liu D.-K."/>
            <person name="Li Y."/>
            <person name="Chen G.-Z."/>
            <person name="Liu X.-D."/>
            <person name="Liao X.-Y."/>
            <person name="Jiang Y.-T."/>
            <person name="Yu X."/>
            <person name="Hao Y."/>
            <person name="Huang J."/>
            <person name="Zhao X.-W."/>
            <person name="Ke S."/>
            <person name="Chen Y.-Y."/>
            <person name="Wu W.-L."/>
            <person name="Hsu J.-L."/>
            <person name="Lin Y.-F."/>
            <person name="Huang M.-D."/>
            <person name="Li C.-Y."/>
            <person name="Huang L."/>
            <person name="Wang Z.-W."/>
            <person name="Zhao X."/>
            <person name="Zhong W.-Y."/>
            <person name="Peng D.-H."/>
            <person name="Ahmad S."/>
            <person name="Lan S."/>
            <person name="Zhang J.-S."/>
            <person name="Tsai W.-C."/>
            <person name="Van De Peer Y."/>
            <person name="Liu Z.-J."/>
        </authorList>
    </citation>
    <scope>NUCLEOTIDE SEQUENCE</scope>
    <source>
        <strain evidence="1">CP</strain>
        <tissue evidence="1">Leaves</tissue>
    </source>
</reference>
<gene>
    <name evidence="1" type="ORF">QJS10_CPA16g01142</name>
</gene>
<accession>A0AAV9D1K1</accession>
<keyword evidence="2" id="KW-1185">Reference proteome</keyword>
<evidence type="ECO:0000313" key="1">
    <source>
        <dbReference type="EMBL" id="KAK1294634.1"/>
    </source>
</evidence>
<sequence>MGKMRFLLSTPLYIDELGEMLDDCVLSSFNTEADDGSIEEWKDFMTRYRALETAAAMMRRVTKSARV</sequence>
<reference evidence="1" key="1">
    <citation type="journal article" date="2023" name="Nat. Commun.">
        <title>Diploid and tetraploid genomes of Acorus and the evolution of monocots.</title>
        <authorList>
            <person name="Ma L."/>
            <person name="Liu K.W."/>
            <person name="Li Z."/>
            <person name="Hsiao Y.Y."/>
            <person name="Qi Y."/>
            <person name="Fu T."/>
            <person name="Tang G.D."/>
            <person name="Zhang D."/>
            <person name="Sun W.H."/>
            <person name="Liu D.K."/>
            <person name="Li Y."/>
            <person name="Chen G.Z."/>
            <person name="Liu X.D."/>
            <person name="Liao X.Y."/>
            <person name="Jiang Y.T."/>
            <person name="Yu X."/>
            <person name="Hao Y."/>
            <person name="Huang J."/>
            <person name="Zhao X.W."/>
            <person name="Ke S."/>
            <person name="Chen Y.Y."/>
            <person name="Wu W.L."/>
            <person name="Hsu J.L."/>
            <person name="Lin Y.F."/>
            <person name="Huang M.D."/>
            <person name="Li C.Y."/>
            <person name="Huang L."/>
            <person name="Wang Z.W."/>
            <person name="Zhao X."/>
            <person name="Zhong W.Y."/>
            <person name="Peng D.H."/>
            <person name="Ahmad S."/>
            <person name="Lan S."/>
            <person name="Zhang J.S."/>
            <person name="Tsai W.C."/>
            <person name="Van de Peer Y."/>
            <person name="Liu Z.J."/>
        </authorList>
    </citation>
    <scope>NUCLEOTIDE SEQUENCE</scope>
    <source>
        <strain evidence="1">CP</strain>
    </source>
</reference>
<dbReference type="AlphaFoldDB" id="A0AAV9D1K1"/>
<comment type="caution">
    <text evidence="1">The sequence shown here is derived from an EMBL/GenBank/DDBJ whole genome shotgun (WGS) entry which is preliminary data.</text>
</comment>